<dbReference type="Gene3D" id="2.40.30.10">
    <property type="entry name" value="Translation factors"/>
    <property type="match status" value="1"/>
</dbReference>
<dbReference type="FunFam" id="3.30.70.870:FF:000002">
    <property type="entry name" value="Translation elongation factor 2"/>
    <property type="match status" value="1"/>
</dbReference>
<dbReference type="Pfam" id="PF03764">
    <property type="entry name" value="EFG_IV"/>
    <property type="match status" value="1"/>
</dbReference>
<dbReference type="EMBL" id="JAZGQO010000015">
    <property type="protein sequence ID" value="KAK6168913.1"/>
    <property type="molecule type" value="Genomic_DNA"/>
</dbReference>
<dbReference type="Gene3D" id="3.30.70.870">
    <property type="entry name" value="Elongation Factor G (Translational Gtpase), domain 3"/>
    <property type="match status" value="1"/>
</dbReference>
<dbReference type="Gene3D" id="3.30.230.10">
    <property type="match status" value="1"/>
</dbReference>
<dbReference type="Gene3D" id="3.40.50.300">
    <property type="entry name" value="P-loop containing nucleotide triphosphate hydrolases"/>
    <property type="match status" value="1"/>
</dbReference>
<dbReference type="PANTHER" id="PTHR42908">
    <property type="entry name" value="TRANSLATION ELONGATION FACTOR-RELATED"/>
    <property type="match status" value="1"/>
</dbReference>
<dbReference type="FunFam" id="3.30.70.240:FF:000003">
    <property type="entry name" value="Translation elongation factor 2"/>
    <property type="match status" value="1"/>
</dbReference>
<comment type="subcellular location">
    <subcellularLocation>
        <location evidence="1">Cytoplasm</location>
    </subcellularLocation>
</comment>
<dbReference type="NCBIfam" id="TIGR00231">
    <property type="entry name" value="small_GTP"/>
    <property type="match status" value="1"/>
</dbReference>
<keyword evidence="6" id="KW-0342">GTP-binding</keyword>
<gene>
    <name evidence="8" type="ORF">SNE40_020069</name>
</gene>
<dbReference type="SUPFAM" id="SSF52540">
    <property type="entry name" value="P-loop containing nucleoside triphosphate hydrolases"/>
    <property type="match status" value="1"/>
</dbReference>
<dbReference type="GO" id="GO:0003924">
    <property type="term" value="F:GTPase activity"/>
    <property type="evidence" value="ECO:0007669"/>
    <property type="project" value="InterPro"/>
</dbReference>
<dbReference type="Pfam" id="PF14492">
    <property type="entry name" value="EFG_III"/>
    <property type="match status" value="1"/>
</dbReference>
<dbReference type="InterPro" id="IPR000795">
    <property type="entry name" value="T_Tr_GTP-bd_dom"/>
</dbReference>
<dbReference type="CDD" id="cd01885">
    <property type="entry name" value="EF2"/>
    <property type="match status" value="1"/>
</dbReference>
<name>A0AAN8G9S1_PATCE</name>
<dbReference type="AlphaFoldDB" id="A0AAN8G9S1"/>
<dbReference type="CDD" id="cd01681">
    <property type="entry name" value="aeEF2_snRNP_like_IV"/>
    <property type="match status" value="1"/>
</dbReference>
<dbReference type="Pfam" id="PF00009">
    <property type="entry name" value="GTP_EFTU"/>
    <property type="match status" value="1"/>
</dbReference>
<dbReference type="Gene3D" id="3.30.70.240">
    <property type="match status" value="1"/>
</dbReference>
<feature type="domain" description="Tr-type G" evidence="7">
    <location>
        <begin position="17"/>
        <end position="241"/>
    </location>
</feature>
<dbReference type="GO" id="GO:0005829">
    <property type="term" value="C:cytosol"/>
    <property type="evidence" value="ECO:0007669"/>
    <property type="project" value="TreeGrafter"/>
</dbReference>
<dbReference type="SMART" id="SM00889">
    <property type="entry name" value="EFG_IV"/>
    <property type="match status" value="1"/>
</dbReference>
<dbReference type="PRINTS" id="PR00315">
    <property type="entry name" value="ELONGATNFCT"/>
</dbReference>
<dbReference type="InterPro" id="IPR035647">
    <property type="entry name" value="EFG_III/V"/>
</dbReference>
<reference evidence="8 9" key="1">
    <citation type="submission" date="2024-01" db="EMBL/GenBank/DDBJ databases">
        <title>The genome of the rayed Mediterranean limpet Patella caerulea (Linnaeus, 1758).</title>
        <authorList>
            <person name="Anh-Thu Weber A."/>
            <person name="Halstead-Nussloch G."/>
        </authorList>
    </citation>
    <scope>NUCLEOTIDE SEQUENCE [LARGE SCALE GENOMIC DNA]</scope>
    <source>
        <strain evidence="8">AATW-2023a</strain>
        <tissue evidence="8">Whole specimen</tissue>
    </source>
</reference>
<keyword evidence="9" id="KW-1185">Reference proteome</keyword>
<dbReference type="FunFam" id="3.30.230.10:FF:000006">
    <property type="entry name" value="Translation elongation factor 2"/>
    <property type="match status" value="1"/>
</dbReference>
<dbReference type="InterPro" id="IPR027417">
    <property type="entry name" value="P-loop_NTPase"/>
</dbReference>
<evidence type="ECO:0000256" key="5">
    <source>
        <dbReference type="ARBA" id="ARBA00022917"/>
    </source>
</evidence>
<dbReference type="Pfam" id="PF00679">
    <property type="entry name" value="EFG_C"/>
    <property type="match status" value="1"/>
</dbReference>
<accession>A0AAN8G9S1</accession>
<dbReference type="InterPro" id="IPR020568">
    <property type="entry name" value="Ribosomal_Su5_D2-typ_SF"/>
</dbReference>
<evidence type="ECO:0000313" key="9">
    <source>
        <dbReference type="Proteomes" id="UP001347796"/>
    </source>
</evidence>
<evidence type="ECO:0000256" key="3">
    <source>
        <dbReference type="ARBA" id="ARBA00022741"/>
    </source>
</evidence>
<dbReference type="GO" id="GO:0005525">
    <property type="term" value="F:GTP binding"/>
    <property type="evidence" value="ECO:0007669"/>
    <property type="project" value="UniProtKB-KW"/>
</dbReference>
<dbReference type="GO" id="GO:0003746">
    <property type="term" value="F:translation elongation factor activity"/>
    <property type="evidence" value="ECO:0007669"/>
    <property type="project" value="UniProtKB-KW"/>
</dbReference>
<evidence type="ECO:0000256" key="4">
    <source>
        <dbReference type="ARBA" id="ARBA00022768"/>
    </source>
</evidence>
<evidence type="ECO:0000256" key="6">
    <source>
        <dbReference type="ARBA" id="ARBA00023134"/>
    </source>
</evidence>
<dbReference type="CDD" id="cd16268">
    <property type="entry name" value="EF2_II"/>
    <property type="match status" value="1"/>
</dbReference>
<evidence type="ECO:0000259" key="7">
    <source>
        <dbReference type="PROSITE" id="PS51722"/>
    </source>
</evidence>
<proteinExistence type="predicted"/>
<dbReference type="InterPro" id="IPR000640">
    <property type="entry name" value="EFG_V-like"/>
</dbReference>
<protein>
    <recommendedName>
        <fullName evidence="7">Tr-type G domain-containing protein</fullName>
    </recommendedName>
</protein>
<keyword evidence="2" id="KW-0963">Cytoplasm</keyword>
<dbReference type="SUPFAM" id="SSF54211">
    <property type="entry name" value="Ribosomal protein S5 domain 2-like"/>
    <property type="match status" value="1"/>
</dbReference>
<organism evidence="8 9">
    <name type="scientific">Patella caerulea</name>
    <name type="common">Rayed Mediterranean limpet</name>
    <dbReference type="NCBI Taxonomy" id="87958"/>
    <lineage>
        <taxon>Eukaryota</taxon>
        <taxon>Metazoa</taxon>
        <taxon>Spiralia</taxon>
        <taxon>Lophotrochozoa</taxon>
        <taxon>Mollusca</taxon>
        <taxon>Gastropoda</taxon>
        <taxon>Patellogastropoda</taxon>
        <taxon>Patelloidea</taxon>
        <taxon>Patellidae</taxon>
        <taxon>Patella</taxon>
    </lineage>
</organism>
<dbReference type="SUPFAM" id="SSF54980">
    <property type="entry name" value="EF-G C-terminal domain-like"/>
    <property type="match status" value="2"/>
</dbReference>
<evidence type="ECO:0000256" key="2">
    <source>
        <dbReference type="ARBA" id="ARBA00022490"/>
    </source>
</evidence>
<comment type="caution">
    <text evidence="8">The sequence shown here is derived from an EMBL/GenBank/DDBJ whole genome shotgun (WGS) entry which is preliminary data.</text>
</comment>
<evidence type="ECO:0000256" key="1">
    <source>
        <dbReference type="ARBA" id="ARBA00004496"/>
    </source>
</evidence>
<dbReference type="GO" id="GO:1990904">
    <property type="term" value="C:ribonucleoprotein complex"/>
    <property type="evidence" value="ECO:0007669"/>
    <property type="project" value="TreeGrafter"/>
</dbReference>
<dbReference type="InterPro" id="IPR014721">
    <property type="entry name" value="Ribsml_uS5_D2-typ_fold_subgr"/>
</dbReference>
<dbReference type="SUPFAM" id="SSF50447">
    <property type="entry name" value="Translation proteins"/>
    <property type="match status" value="1"/>
</dbReference>
<dbReference type="PANTHER" id="PTHR42908:SF10">
    <property type="entry name" value="EUKARYOTIC TRANSLATION ELONGATION FACTOR 2"/>
    <property type="match status" value="1"/>
</dbReference>
<dbReference type="InterPro" id="IPR005517">
    <property type="entry name" value="Transl_elong_EFG/EF2_IV"/>
</dbReference>
<keyword evidence="5" id="KW-0648">Protein biosynthesis</keyword>
<dbReference type="Proteomes" id="UP001347796">
    <property type="component" value="Unassembled WGS sequence"/>
</dbReference>
<dbReference type="InterPro" id="IPR005225">
    <property type="entry name" value="Small_GTP-bd"/>
</dbReference>
<dbReference type="InterPro" id="IPR041095">
    <property type="entry name" value="EFG_II"/>
</dbReference>
<dbReference type="GO" id="GO:0043022">
    <property type="term" value="F:ribosome binding"/>
    <property type="evidence" value="ECO:0007669"/>
    <property type="project" value="TreeGrafter"/>
</dbReference>
<evidence type="ECO:0000313" key="8">
    <source>
        <dbReference type="EMBL" id="KAK6168913.1"/>
    </source>
</evidence>
<keyword evidence="3" id="KW-0547">Nucleotide-binding</keyword>
<keyword evidence="4" id="KW-0251">Elongation factor</keyword>
<dbReference type="SMART" id="SM00838">
    <property type="entry name" value="EFG_C"/>
    <property type="match status" value="1"/>
</dbReference>
<dbReference type="InterPro" id="IPR009000">
    <property type="entry name" value="Transl_B-barrel_sf"/>
</dbReference>
<dbReference type="PROSITE" id="PS51722">
    <property type="entry name" value="G_TR_2"/>
    <property type="match status" value="1"/>
</dbReference>
<dbReference type="FunFam" id="3.40.50.300:FF:000058">
    <property type="entry name" value="Translation elongation factor 2"/>
    <property type="match status" value="1"/>
</dbReference>
<dbReference type="FunFam" id="2.40.30.10:FF:000010">
    <property type="entry name" value="Translation elongation factor 2"/>
    <property type="match status" value="1"/>
</dbReference>
<dbReference type="CDD" id="cd04096">
    <property type="entry name" value="eEF2_snRNP_like_C"/>
    <property type="match status" value="1"/>
</dbReference>
<sequence>MVNLSKEQLGAVMSRQSNIRNMVVIAHVDHGKTTLTDSLLAKAGLISQDQAGDKMATHTREDEKLKGITIKSTAISLYYEVERDDVKDERAEEVVESNGYLINLIDSPGHVDFSSEVTAALRVTDGAMVVVDCISGVCVQTETVLRQALAEYIKPVLMMNKLDRCIFEKQLSAEEIYQGLRKIVENVNVILSMYGDESSPMGDVSLDPVKGNVSFGSGLHGWGFNLKTFAKMYAKLFSISEKKMTSRLWGDNFFNPQTKKWTKTETDGSVRGFNKFIMEPLMKVLQASKDCQKETTKELVAKVGIKLNSEEMEKEGKSFMKTVMKKWLPAADAMLDMIINHLPSPVVAQKYRTQLLYEGPLDDEAAVAMQSCDPNGPLMMYVSKMVPSQDKGRFYAFGRVFSGTVSSGLPVRIMCPGYTPGKKNDPNLHLTSIPRVVVMMGGAATGLSQVPCGNVAGLGGVDRYLVKTGTVTSHEHAHNMKVLKFSVSPVVRVAVDVVHASDLPKLVEGMKRLAKADTMIQCTMDSGEYIVAGAGELHLEICLNDLENKHAGIPLKRKNPVVSYKETVTTKSDRTCLSKSNNKLLRLYATAEPLPEGLSEEIEEGTVTATQDFKERARYLDDNFGIESGLGRKIWCFGPEGSGPNMLIDATKSVQYMQDIKDTVVAGFQWSTQEGVLCEESMRGIRFNITDAHLHSDPAHRRGAQVIPTARRVLFSSVLTANPRLVEPIYLVEVQCTDTVIGGVYSSVNKRRGLIIEEHRQTGTPICTMKAYLPVNESFGFDKELRSQTGGQAFPQCIFDHWQLMPSDPFDPTSRAAAIVLETRTRKGLSPNIPSLDNFLDKL</sequence>